<feature type="region of interest" description="Disordered" evidence="1">
    <location>
        <begin position="58"/>
        <end position="107"/>
    </location>
</feature>
<accession>A0A075DXY7</accession>
<gene>
    <name evidence="2" type="ORF">vB_AbaP_Acibel007_35</name>
</gene>
<dbReference type="GeneID" id="22112167"/>
<sequence length="107" mass="11571">MGLGSFLKKSVKNAFRGGSMWKFASKAAKPVEDQVRSMLGLDALKDLAGAQEAQLRQQQEANKLDASVESQNVAQFDDTSDTGFTGTDSRRKKKQSGAYSQALGLQL</sequence>
<dbReference type="RefSeq" id="YP_009103246.1">
    <property type="nucleotide sequence ID" value="NC_025457.1"/>
</dbReference>
<dbReference type="Proteomes" id="UP000028860">
    <property type="component" value="Segment"/>
</dbReference>
<dbReference type="KEGG" id="vg:22112167"/>
<evidence type="ECO:0000313" key="2">
    <source>
        <dbReference type="EMBL" id="AHY26806.1"/>
    </source>
</evidence>
<organism evidence="2 3">
    <name type="scientific">Acinetobacter phage vB_AbaP_Acibel007</name>
    <dbReference type="NCBI Taxonomy" id="1481187"/>
    <lineage>
        <taxon>Viruses</taxon>
        <taxon>Duplodnaviria</taxon>
        <taxon>Heunggongvirae</taxon>
        <taxon>Uroviricota</taxon>
        <taxon>Caudoviricetes</taxon>
        <taxon>Autographivirales</taxon>
        <taxon>Autoscriptoviridae</taxon>
        <taxon>Beijerinckvirinae</taxon>
        <taxon>Daemvirus</taxon>
        <taxon>Daemvirus acibel007</taxon>
    </lineage>
</organism>
<evidence type="ECO:0000256" key="1">
    <source>
        <dbReference type="SAM" id="MobiDB-lite"/>
    </source>
</evidence>
<name>A0A075DXY7_9CAUD</name>
<protein>
    <submittedName>
        <fullName evidence="2">Structural protein</fullName>
    </submittedName>
</protein>
<dbReference type="EMBL" id="KJ473423">
    <property type="protein sequence ID" value="AHY26806.1"/>
    <property type="molecule type" value="Genomic_DNA"/>
</dbReference>
<evidence type="ECO:0000313" key="3">
    <source>
        <dbReference type="Proteomes" id="UP000028860"/>
    </source>
</evidence>
<proteinExistence type="predicted"/>
<keyword evidence="3" id="KW-1185">Reference proteome</keyword>
<reference evidence="2 3" key="1">
    <citation type="journal article" date="2014" name="PLoS ONE">
        <title>Characterization of Newly Isolated Lytic Bacteriophages Active against Acinetobacter baumannii.</title>
        <authorList>
            <person name="Merabishvili M."/>
            <person name="Vandenheuvel D."/>
            <person name="Kropinski A.M."/>
            <person name="Mast J."/>
            <person name="De Vos D."/>
            <person name="Verbeken G."/>
            <person name="Noben J.P."/>
            <person name="Lavigne R."/>
            <person name="Vaneechoutte M."/>
            <person name="Pirnay J.P."/>
        </authorList>
    </citation>
    <scope>NUCLEOTIDE SEQUENCE [LARGE SCALE GENOMIC DNA]</scope>
</reference>